<feature type="domain" description="BTB" evidence="2">
    <location>
        <begin position="37"/>
        <end position="96"/>
    </location>
</feature>
<dbReference type="Gene3D" id="3.30.710.10">
    <property type="entry name" value="Potassium Channel Kv1.1, Chain A"/>
    <property type="match status" value="1"/>
</dbReference>
<proteinExistence type="predicted"/>
<dbReference type="Proteomes" id="UP000037904">
    <property type="component" value="Unassembled WGS sequence"/>
</dbReference>
<sequence>MAVVKADLLEGLEPPQTFETESFDTSLKNYFKNDALSDAVIRCEGSEFKVHRLILSCHSEYFAKQLEGPWKESSERAIDIKDFDPTVVEAMLHFMYYFHYTNVSGVSAMVFDAQVYQIADKYSVHALKRHAKNKFGTAVEAGWTMDDFPVAINVVYTTTPSNDRGLRDLTVETSHINLDELTSRAGFCETLRTTPDFAADLVPFVCDRSSRDVGTYKCPGCNGIFKFDNPGSSARYCPRCGRKFSGWEEHRHGDRWTTGENRDPNNSTNSTDDLY</sequence>
<dbReference type="InterPro" id="IPR000210">
    <property type="entry name" value="BTB/POZ_dom"/>
</dbReference>
<feature type="compositionally biased region" description="Basic and acidic residues" evidence="1">
    <location>
        <begin position="252"/>
        <end position="263"/>
    </location>
</feature>
<dbReference type="PROSITE" id="PS50097">
    <property type="entry name" value="BTB"/>
    <property type="match status" value="1"/>
</dbReference>
<dbReference type="PANTHER" id="PTHR47843:SF5">
    <property type="entry name" value="BTB_POZ DOMAIN PROTEIN"/>
    <property type="match status" value="1"/>
</dbReference>
<keyword evidence="4" id="KW-1185">Reference proteome</keyword>
<gene>
    <name evidence="3" type="ORF">FLAG1_11741</name>
</gene>
<dbReference type="Pfam" id="PF00651">
    <property type="entry name" value="BTB"/>
    <property type="match status" value="1"/>
</dbReference>
<comment type="caution">
    <text evidence="3">The sequence shown here is derived from an EMBL/GenBank/DDBJ whole genome shotgun (WGS) entry which is preliminary data.</text>
</comment>
<accession>A0A0N0DAQ7</accession>
<dbReference type="SUPFAM" id="SSF54695">
    <property type="entry name" value="POZ domain"/>
    <property type="match status" value="1"/>
</dbReference>
<evidence type="ECO:0000313" key="3">
    <source>
        <dbReference type="EMBL" id="KPA35551.1"/>
    </source>
</evidence>
<evidence type="ECO:0000313" key="4">
    <source>
        <dbReference type="Proteomes" id="UP000037904"/>
    </source>
</evidence>
<organism evidence="3 4">
    <name type="scientific">Fusarium langsethiae</name>
    <dbReference type="NCBI Taxonomy" id="179993"/>
    <lineage>
        <taxon>Eukaryota</taxon>
        <taxon>Fungi</taxon>
        <taxon>Dikarya</taxon>
        <taxon>Ascomycota</taxon>
        <taxon>Pezizomycotina</taxon>
        <taxon>Sordariomycetes</taxon>
        <taxon>Hypocreomycetidae</taxon>
        <taxon>Hypocreales</taxon>
        <taxon>Nectriaceae</taxon>
        <taxon>Fusarium</taxon>
    </lineage>
</organism>
<dbReference type="AlphaFoldDB" id="A0A0N0DAQ7"/>
<protein>
    <recommendedName>
        <fullName evidence="2">BTB domain-containing protein</fullName>
    </recommendedName>
</protein>
<dbReference type="EMBL" id="JXCE01001039">
    <property type="protein sequence ID" value="KPA35551.1"/>
    <property type="molecule type" value="Genomic_DNA"/>
</dbReference>
<dbReference type="PANTHER" id="PTHR47843">
    <property type="entry name" value="BTB DOMAIN-CONTAINING PROTEIN-RELATED"/>
    <property type="match status" value="1"/>
</dbReference>
<evidence type="ECO:0000259" key="2">
    <source>
        <dbReference type="PROSITE" id="PS50097"/>
    </source>
</evidence>
<feature type="compositionally biased region" description="Polar residues" evidence="1">
    <location>
        <begin position="264"/>
        <end position="275"/>
    </location>
</feature>
<feature type="region of interest" description="Disordered" evidence="1">
    <location>
        <begin position="252"/>
        <end position="275"/>
    </location>
</feature>
<dbReference type="SMART" id="SM00225">
    <property type="entry name" value="BTB"/>
    <property type="match status" value="1"/>
</dbReference>
<dbReference type="CDD" id="cd18186">
    <property type="entry name" value="BTB_POZ_ZBTB_KLHL-like"/>
    <property type="match status" value="1"/>
</dbReference>
<dbReference type="InterPro" id="IPR011333">
    <property type="entry name" value="SKP1/BTB/POZ_sf"/>
</dbReference>
<name>A0A0N0DAQ7_FUSLA</name>
<evidence type="ECO:0000256" key="1">
    <source>
        <dbReference type="SAM" id="MobiDB-lite"/>
    </source>
</evidence>
<reference evidence="3 4" key="1">
    <citation type="submission" date="2015-04" db="EMBL/GenBank/DDBJ databases">
        <title>The draft genome sequence of Fusarium langsethiae, a T-2/HT-2 mycotoxin producer.</title>
        <authorList>
            <person name="Lysoe E."/>
            <person name="Divon H.H."/>
            <person name="Terzi V."/>
            <person name="Orru L."/>
            <person name="Lamontanara A."/>
            <person name="Kolseth A.-K."/>
            <person name="Frandsen R.J."/>
            <person name="Nielsen K."/>
            <person name="Thrane U."/>
        </authorList>
    </citation>
    <scope>NUCLEOTIDE SEQUENCE [LARGE SCALE GENOMIC DNA]</scope>
    <source>
        <strain evidence="3 4">Fl201059</strain>
    </source>
</reference>